<dbReference type="PANTHER" id="PTHR43322">
    <property type="entry name" value="1-D-DEOXYXYLULOSE 5-PHOSPHATE SYNTHASE-RELATED"/>
    <property type="match status" value="1"/>
</dbReference>
<accession>A0ABU6U356</accession>
<keyword evidence="8" id="KW-1185">Reference proteome</keyword>
<dbReference type="InterPro" id="IPR033248">
    <property type="entry name" value="Transketolase_C"/>
</dbReference>
<name>A0ABU6U356_9FABA</name>
<dbReference type="SUPFAM" id="SSF52518">
    <property type="entry name" value="Thiamin diphosphate-binding fold (THDP-binding)"/>
    <property type="match status" value="1"/>
</dbReference>
<organism evidence="7 8">
    <name type="scientific">Stylosanthes scabra</name>
    <dbReference type="NCBI Taxonomy" id="79078"/>
    <lineage>
        <taxon>Eukaryota</taxon>
        <taxon>Viridiplantae</taxon>
        <taxon>Streptophyta</taxon>
        <taxon>Embryophyta</taxon>
        <taxon>Tracheophyta</taxon>
        <taxon>Spermatophyta</taxon>
        <taxon>Magnoliopsida</taxon>
        <taxon>eudicotyledons</taxon>
        <taxon>Gunneridae</taxon>
        <taxon>Pentapetalae</taxon>
        <taxon>rosids</taxon>
        <taxon>fabids</taxon>
        <taxon>Fabales</taxon>
        <taxon>Fabaceae</taxon>
        <taxon>Papilionoideae</taxon>
        <taxon>50 kb inversion clade</taxon>
        <taxon>dalbergioids sensu lato</taxon>
        <taxon>Dalbergieae</taxon>
        <taxon>Pterocarpus clade</taxon>
        <taxon>Stylosanthes</taxon>
    </lineage>
</organism>
<dbReference type="Gene3D" id="3.40.50.920">
    <property type="match status" value="1"/>
</dbReference>
<dbReference type="GO" id="GO:0008661">
    <property type="term" value="F:1-deoxy-D-xylulose-5-phosphate synthase activity"/>
    <property type="evidence" value="ECO:0007669"/>
    <property type="project" value="UniProtKB-EC"/>
</dbReference>
<evidence type="ECO:0000313" key="7">
    <source>
        <dbReference type="EMBL" id="MED6155595.1"/>
    </source>
</evidence>
<evidence type="ECO:0000256" key="3">
    <source>
        <dbReference type="ARBA" id="ARBA00022679"/>
    </source>
</evidence>
<feature type="domain" description="Transketolase C-terminal" evidence="6">
    <location>
        <begin position="54"/>
        <end position="105"/>
    </location>
</feature>
<proteinExistence type="predicted"/>
<keyword evidence="5" id="KW-0786">Thiamine pyrophosphate</keyword>
<keyword evidence="4" id="KW-0460">Magnesium</keyword>
<dbReference type="SUPFAM" id="SSF52922">
    <property type="entry name" value="TK C-terminal domain-like"/>
    <property type="match status" value="1"/>
</dbReference>
<evidence type="ECO:0000256" key="2">
    <source>
        <dbReference type="ARBA" id="ARBA00011738"/>
    </source>
</evidence>
<dbReference type="Pfam" id="PF02780">
    <property type="entry name" value="Transketolase_C"/>
    <property type="match status" value="1"/>
</dbReference>
<reference evidence="7 8" key="1">
    <citation type="journal article" date="2023" name="Plants (Basel)">
        <title>Bridging the Gap: Combining Genomics and Transcriptomics Approaches to Understand Stylosanthes scabra, an Orphan Legume from the Brazilian Caatinga.</title>
        <authorList>
            <person name="Ferreira-Neto J.R.C."/>
            <person name="da Silva M.D."/>
            <person name="Binneck E."/>
            <person name="de Melo N.F."/>
            <person name="da Silva R.H."/>
            <person name="de Melo A.L.T.M."/>
            <person name="Pandolfi V."/>
            <person name="Bustamante F.O."/>
            <person name="Brasileiro-Vidal A.C."/>
            <person name="Benko-Iseppon A.M."/>
        </authorList>
    </citation>
    <scope>NUCLEOTIDE SEQUENCE [LARGE SCALE GENOMIC DNA]</scope>
    <source>
        <tissue evidence="7">Leaves</tissue>
    </source>
</reference>
<dbReference type="PANTHER" id="PTHR43322:SF5">
    <property type="entry name" value="1-DEOXY-D-XYLULOSE-5-PHOSPHATE SYNTHASE, CHLOROPLASTIC"/>
    <property type="match status" value="1"/>
</dbReference>
<evidence type="ECO:0000256" key="4">
    <source>
        <dbReference type="ARBA" id="ARBA00022842"/>
    </source>
</evidence>
<sequence length="127" mass="13871">MVVMAPFDEAELIHMVATAVAIDDRPSCFCFPRGNGVGVALPTGNKGTPLEIEKSRILIKGERVALLNYGTSVQNCLAAASLLKLHGLHVTVADARSCKPLDHSLGQQHEVHRMLRRTSFNFCQYTP</sequence>
<dbReference type="Proteomes" id="UP001341840">
    <property type="component" value="Unassembled WGS sequence"/>
</dbReference>
<evidence type="ECO:0000259" key="6">
    <source>
        <dbReference type="Pfam" id="PF02780"/>
    </source>
</evidence>
<protein>
    <submittedName>
        <fullName evidence="7">1-deoxy-D-xylulose-5-phosphate synthase 1</fullName>
        <ecNumber evidence="7">2.2.1.7</ecNumber>
    </submittedName>
</protein>
<evidence type="ECO:0000313" key="8">
    <source>
        <dbReference type="Proteomes" id="UP001341840"/>
    </source>
</evidence>
<comment type="subunit">
    <text evidence="2">Homodimer.</text>
</comment>
<evidence type="ECO:0000256" key="1">
    <source>
        <dbReference type="ARBA" id="ARBA00001946"/>
    </source>
</evidence>
<evidence type="ECO:0000256" key="5">
    <source>
        <dbReference type="ARBA" id="ARBA00023052"/>
    </source>
</evidence>
<comment type="cofactor">
    <cofactor evidence="1">
        <name>Mg(2+)</name>
        <dbReference type="ChEBI" id="CHEBI:18420"/>
    </cofactor>
</comment>
<dbReference type="InterPro" id="IPR029061">
    <property type="entry name" value="THDP-binding"/>
</dbReference>
<dbReference type="EC" id="2.2.1.7" evidence="7"/>
<gene>
    <name evidence="7" type="primary">DXS1_2</name>
    <name evidence="7" type="ORF">PIB30_006461</name>
</gene>
<dbReference type="InterPro" id="IPR009014">
    <property type="entry name" value="Transketo_C/PFOR_II"/>
</dbReference>
<comment type="caution">
    <text evidence="7">The sequence shown here is derived from an EMBL/GenBank/DDBJ whole genome shotgun (WGS) entry which is preliminary data.</text>
</comment>
<dbReference type="EMBL" id="JASCZI010120842">
    <property type="protein sequence ID" value="MED6155595.1"/>
    <property type="molecule type" value="Genomic_DNA"/>
</dbReference>
<dbReference type="InterPro" id="IPR005477">
    <property type="entry name" value="Dxylulose-5-P_synthase"/>
</dbReference>
<keyword evidence="3 7" id="KW-0808">Transferase</keyword>